<organism evidence="3 4">
    <name type="scientific">Leptospira broomii serovar Hurstbridge str. 5399</name>
    <dbReference type="NCBI Taxonomy" id="1049789"/>
    <lineage>
        <taxon>Bacteria</taxon>
        <taxon>Pseudomonadati</taxon>
        <taxon>Spirochaetota</taxon>
        <taxon>Spirochaetia</taxon>
        <taxon>Leptospirales</taxon>
        <taxon>Leptospiraceae</taxon>
        <taxon>Leptospira</taxon>
    </lineage>
</organism>
<evidence type="ECO:0000313" key="3">
    <source>
        <dbReference type="EMBL" id="EQA46943.1"/>
    </source>
</evidence>
<name>T0GNN9_9LEPT</name>
<feature type="domain" description="Fatty acid desaturase" evidence="2">
    <location>
        <begin position="46"/>
        <end position="280"/>
    </location>
</feature>
<feature type="transmembrane region" description="Helical" evidence="1">
    <location>
        <begin position="44"/>
        <end position="64"/>
    </location>
</feature>
<reference evidence="3" key="1">
    <citation type="submission" date="2013-05" db="EMBL/GenBank/DDBJ databases">
        <authorList>
            <person name="Harkins D.M."/>
            <person name="Durkin A.S."/>
            <person name="Brinkac L.M."/>
            <person name="Haft D.H."/>
            <person name="Selengut J.D."/>
            <person name="Sanka R."/>
            <person name="DePew J."/>
            <person name="Purushe J."/>
            <person name="Hartskeerl R.A."/>
            <person name="Ahmed A."/>
            <person name="van der Linden H."/>
            <person name="Goris M.G.A."/>
            <person name="Vinetz J.M."/>
            <person name="Sutton G.G."/>
            <person name="Nierman W.C."/>
            <person name="Fouts D.E."/>
        </authorList>
    </citation>
    <scope>NUCLEOTIDE SEQUENCE [LARGE SCALE GENOMIC DNA]</scope>
    <source>
        <strain evidence="3">5399</strain>
    </source>
</reference>
<dbReference type="EMBL" id="AHMO02000004">
    <property type="protein sequence ID" value="EQA46943.1"/>
    <property type="molecule type" value="Genomic_DNA"/>
</dbReference>
<feature type="transmembrane region" description="Helical" evidence="1">
    <location>
        <begin position="20"/>
        <end position="39"/>
    </location>
</feature>
<accession>T0GNN9</accession>
<dbReference type="OrthoDB" id="9769653at2"/>
<dbReference type="RefSeq" id="WP_010569115.1">
    <property type="nucleotide sequence ID" value="NZ_AHMO02000004.1"/>
</dbReference>
<evidence type="ECO:0000256" key="1">
    <source>
        <dbReference type="SAM" id="Phobius"/>
    </source>
</evidence>
<gene>
    <name evidence="3" type="ORF">LEP1GSC050_0615</name>
</gene>
<dbReference type="Pfam" id="PF00487">
    <property type="entry name" value="FA_desaturase"/>
    <property type="match status" value="1"/>
</dbReference>
<feature type="transmembrane region" description="Helical" evidence="1">
    <location>
        <begin position="206"/>
        <end position="230"/>
    </location>
</feature>
<evidence type="ECO:0000313" key="4">
    <source>
        <dbReference type="Proteomes" id="UP000015454"/>
    </source>
</evidence>
<keyword evidence="4" id="KW-1185">Reference proteome</keyword>
<dbReference type="STRING" id="1049789.LEP1GSC050_0615"/>
<comment type="caution">
    <text evidence="3">The sequence shown here is derived from an EMBL/GenBank/DDBJ whole genome shotgun (WGS) entry which is preliminary data.</text>
</comment>
<feature type="transmembrane region" description="Helical" evidence="1">
    <location>
        <begin position="136"/>
        <end position="157"/>
    </location>
</feature>
<dbReference type="Proteomes" id="UP000015454">
    <property type="component" value="Unassembled WGS sequence"/>
</dbReference>
<evidence type="ECO:0000259" key="2">
    <source>
        <dbReference type="Pfam" id="PF00487"/>
    </source>
</evidence>
<dbReference type="CDD" id="cd01060">
    <property type="entry name" value="Membrane-FADS-like"/>
    <property type="match status" value="1"/>
</dbReference>
<sequence>MSFSSAIPARDLPTSLNVRLAWLFLFFFGCFYYAIPIFLARSPVAFWIGLPVAILTGPLSYALWNLIHESIHGNFSNNRSQNQFWGRCLAILFGTQFAVLKAGHLMHHKYNREVGDRIEFFELRSAYPRWLQSLRYYFRITLATYCFEVLVGLFLALPTNLTKPISTKISKLPIEEAFFKWVYKPEILSEIRKDLFFTAMIYAPSVWLFGKHCWILCIALLLRAFFVSFFDNAYHYGKEIDDKNSAYNLYLPFRLSGYFFHFNYHRIHHRFPGVPWNRLPVQMEASGDIWDRGFWGQAWSQWGGLLDEPRKD</sequence>
<dbReference type="InterPro" id="IPR005804">
    <property type="entry name" value="FA_desaturase_dom"/>
</dbReference>
<keyword evidence="1" id="KW-1133">Transmembrane helix</keyword>
<proteinExistence type="predicted"/>
<keyword evidence="1" id="KW-0472">Membrane</keyword>
<feature type="transmembrane region" description="Helical" evidence="1">
    <location>
        <begin position="84"/>
        <end position="103"/>
    </location>
</feature>
<dbReference type="GO" id="GO:0006629">
    <property type="term" value="P:lipid metabolic process"/>
    <property type="evidence" value="ECO:0007669"/>
    <property type="project" value="InterPro"/>
</dbReference>
<dbReference type="AlphaFoldDB" id="T0GNN9"/>
<protein>
    <submittedName>
        <fullName evidence="3">Stearoyl-CoA 9-desaturase</fullName>
    </submittedName>
</protein>
<keyword evidence="1" id="KW-0812">Transmembrane</keyword>